<sequence>MHRHAKVDGGSGRDSWRARKNNELSISSTAASPLLMPPNRLQTG</sequence>
<dbReference type="EMBL" id="GBXM01105623">
    <property type="protein sequence ID" value="JAH02954.1"/>
    <property type="molecule type" value="Transcribed_RNA"/>
</dbReference>
<name>A0A0E9PEK7_ANGAN</name>
<dbReference type="AlphaFoldDB" id="A0A0E9PEK7"/>
<feature type="region of interest" description="Disordered" evidence="1">
    <location>
        <begin position="1"/>
        <end position="44"/>
    </location>
</feature>
<reference evidence="2" key="1">
    <citation type="submission" date="2014-11" db="EMBL/GenBank/DDBJ databases">
        <authorList>
            <person name="Amaro Gonzalez C."/>
        </authorList>
    </citation>
    <scope>NUCLEOTIDE SEQUENCE</scope>
</reference>
<evidence type="ECO:0000313" key="2">
    <source>
        <dbReference type="EMBL" id="JAH02954.1"/>
    </source>
</evidence>
<evidence type="ECO:0000256" key="1">
    <source>
        <dbReference type="SAM" id="MobiDB-lite"/>
    </source>
</evidence>
<accession>A0A0E9PEK7</accession>
<organism evidence="2">
    <name type="scientific">Anguilla anguilla</name>
    <name type="common">European freshwater eel</name>
    <name type="synonym">Muraena anguilla</name>
    <dbReference type="NCBI Taxonomy" id="7936"/>
    <lineage>
        <taxon>Eukaryota</taxon>
        <taxon>Metazoa</taxon>
        <taxon>Chordata</taxon>
        <taxon>Craniata</taxon>
        <taxon>Vertebrata</taxon>
        <taxon>Euteleostomi</taxon>
        <taxon>Actinopterygii</taxon>
        <taxon>Neopterygii</taxon>
        <taxon>Teleostei</taxon>
        <taxon>Anguilliformes</taxon>
        <taxon>Anguillidae</taxon>
        <taxon>Anguilla</taxon>
    </lineage>
</organism>
<protein>
    <submittedName>
        <fullName evidence="2">Uncharacterized protein</fullName>
    </submittedName>
</protein>
<proteinExistence type="predicted"/>
<reference evidence="2" key="2">
    <citation type="journal article" date="2015" name="Fish Shellfish Immunol.">
        <title>Early steps in the European eel (Anguilla anguilla)-Vibrio vulnificus interaction in the gills: Role of the RtxA13 toxin.</title>
        <authorList>
            <person name="Callol A."/>
            <person name="Pajuelo D."/>
            <person name="Ebbesson L."/>
            <person name="Teles M."/>
            <person name="MacKenzie S."/>
            <person name="Amaro C."/>
        </authorList>
    </citation>
    <scope>NUCLEOTIDE SEQUENCE</scope>
</reference>